<dbReference type="GO" id="GO:0016726">
    <property type="term" value="F:oxidoreductase activity, acting on CH or CH2 groups, NAD or NADP as acceptor"/>
    <property type="evidence" value="ECO:0007669"/>
    <property type="project" value="UniProtKB-UniRule"/>
</dbReference>
<evidence type="ECO:0000256" key="7">
    <source>
        <dbReference type="ARBA" id="ARBA00023027"/>
    </source>
</evidence>
<evidence type="ECO:0000259" key="15">
    <source>
        <dbReference type="Pfam" id="PF05173"/>
    </source>
</evidence>
<feature type="active site" description="Proton donor" evidence="13">
    <location>
        <position position="161"/>
    </location>
</feature>
<dbReference type="PANTHER" id="PTHR20836:SF0">
    <property type="entry name" value="4-HYDROXY-TETRAHYDRODIPICOLINATE REDUCTASE 1, CHLOROPLASTIC-RELATED"/>
    <property type="match status" value="1"/>
</dbReference>
<evidence type="ECO:0000256" key="10">
    <source>
        <dbReference type="ARBA" id="ARBA00038983"/>
    </source>
</evidence>
<dbReference type="GO" id="GO:0019877">
    <property type="term" value="P:diaminopimelate biosynthetic process"/>
    <property type="evidence" value="ECO:0007669"/>
    <property type="project" value="UniProtKB-UniRule"/>
</dbReference>
<dbReference type="OrthoDB" id="9790352at2"/>
<dbReference type="Pfam" id="PF01113">
    <property type="entry name" value="DapB_N"/>
    <property type="match status" value="1"/>
</dbReference>
<dbReference type="HAMAP" id="MF_00102">
    <property type="entry name" value="DapB"/>
    <property type="match status" value="1"/>
</dbReference>
<dbReference type="InterPro" id="IPR023940">
    <property type="entry name" value="DHDPR_bac"/>
</dbReference>
<evidence type="ECO:0000256" key="5">
    <source>
        <dbReference type="ARBA" id="ARBA00022915"/>
    </source>
</evidence>
<dbReference type="InterPro" id="IPR000846">
    <property type="entry name" value="DapB_N"/>
</dbReference>
<evidence type="ECO:0000256" key="12">
    <source>
        <dbReference type="ARBA" id="ARBA00049396"/>
    </source>
</evidence>
<evidence type="ECO:0000256" key="9">
    <source>
        <dbReference type="ARBA" id="ARBA00037922"/>
    </source>
</evidence>
<dbReference type="GO" id="GO:0008839">
    <property type="term" value="F:4-hydroxy-tetrahydrodipicolinate reductase"/>
    <property type="evidence" value="ECO:0007669"/>
    <property type="project" value="UniProtKB-UniRule"/>
</dbReference>
<protein>
    <recommendedName>
        <fullName evidence="10 13">4-hydroxy-tetrahydrodipicolinate reductase</fullName>
        <shortName evidence="13">HTPA reductase</shortName>
        <ecNumber evidence="10 13">1.17.1.8</ecNumber>
    </recommendedName>
</protein>
<feature type="binding site" evidence="13">
    <location>
        <begin position="12"/>
        <end position="17"/>
    </location>
    <ligand>
        <name>NAD(+)</name>
        <dbReference type="ChEBI" id="CHEBI:57540"/>
    </ligand>
</feature>
<dbReference type="PROSITE" id="PS01298">
    <property type="entry name" value="DAPB"/>
    <property type="match status" value="1"/>
</dbReference>
<evidence type="ECO:0000313" key="17">
    <source>
        <dbReference type="Proteomes" id="UP000199516"/>
    </source>
</evidence>
<organism evidence="16 17">
    <name type="scientific">Alteribacillus iranensis</name>
    <dbReference type="NCBI Taxonomy" id="930128"/>
    <lineage>
        <taxon>Bacteria</taxon>
        <taxon>Bacillati</taxon>
        <taxon>Bacillota</taxon>
        <taxon>Bacilli</taxon>
        <taxon>Bacillales</taxon>
        <taxon>Bacillaceae</taxon>
        <taxon>Alteribacillus</taxon>
    </lineage>
</organism>
<keyword evidence="5 13" id="KW-0220">Diaminopimelate biosynthesis</keyword>
<feature type="binding site" evidence="13">
    <location>
        <begin position="127"/>
        <end position="130"/>
    </location>
    <ligand>
        <name>NAD(+)</name>
        <dbReference type="ChEBI" id="CHEBI:57540"/>
    </ligand>
</feature>
<comment type="subcellular location">
    <subcellularLocation>
        <location evidence="13">Cytoplasm</location>
    </subcellularLocation>
</comment>
<evidence type="ECO:0000256" key="1">
    <source>
        <dbReference type="ARBA" id="ARBA00006642"/>
    </source>
</evidence>
<dbReference type="Proteomes" id="UP000199516">
    <property type="component" value="Unassembled WGS sequence"/>
</dbReference>
<feature type="binding site" evidence="13">
    <location>
        <begin position="167"/>
        <end position="168"/>
    </location>
    <ligand>
        <name>(S)-2,3,4,5-tetrahydrodipicolinate</name>
        <dbReference type="ChEBI" id="CHEBI:16845"/>
    </ligand>
</feature>
<dbReference type="CDD" id="cd02274">
    <property type="entry name" value="DHDPR_N"/>
    <property type="match status" value="1"/>
</dbReference>
<dbReference type="SUPFAM" id="SSF55347">
    <property type="entry name" value="Glyceraldehyde-3-phosphate dehydrogenase-like, C-terminal domain"/>
    <property type="match status" value="1"/>
</dbReference>
<evidence type="ECO:0000256" key="13">
    <source>
        <dbReference type="HAMAP-Rule" id="MF_00102"/>
    </source>
</evidence>
<keyword evidence="7 13" id="KW-0520">NAD</keyword>
<dbReference type="Pfam" id="PF05173">
    <property type="entry name" value="DapB_C"/>
    <property type="match status" value="1"/>
</dbReference>
<dbReference type="GO" id="GO:0051287">
    <property type="term" value="F:NAD binding"/>
    <property type="evidence" value="ECO:0007669"/>
    <property type="project" value="UniProtKB-UniRule"/>
</dbReference>
<dbReference type="UniPathway" id="UPA00034">
    <property type="reaction ID" value="UER00018"/>
</dbReference>
<dbReference type="FunFam" id="3.40.50.720:FF:000180">
    <property type="entry name" value="4-hydroxy-tetrahydrodipicolinate reductase"/>
    <property type="match status" value="1"/>
</dbReference>
<dbReference type="InterPro" id="IPR036291">
    <property type="entry name" value="NAD(P)-bd_dom_sf"/>
</dbReference>
<evidence type="ECO:0000259" key="14">
    <source>
        <dbReference type="Pfam" id="PF01113"/>
    </source>
</evidence>
<dbReference type="InterPro" id="IPR022664">
    <property type="entry name" value="DapB_N_CS"/>
</dbReference>
<reference evidence="16 17" key="1">
    <citation type="submission" date="2016-10" db="EMBL/GenBank/DDBJ databases">
        <authorList>
            <person name="de Groot N.N."/>
        </authorList>
    </citation>
    <scope>NUCLEOTIDE SEQUENCE [LARGE SCALE GENOMIC DNA]</scope>
    <source>
        <strain evidence="16 17">DSM 23995</strain>
    </source>
</reference>
<dbReference type="PIRSF" id="PIRSF000161">
    <property type="entry name" value="DHPR"/>
    <property type="match status" value="1"/>
</dbReference>
<feature type="domain" description="Dihydrodipicolinate reductase C-terminal" evidence="15">
    <location>
        <begin position="133"/>
        <end position="267"/>
    </location>
</feature>
<feature type="binding site" evidence="13">
    <location>
        <position position="158"/>
    </location>
    <ligand>
        <name>(S)-2,3,4,5-tetrahydrodipicolinate</name>
        <dbReference type="ChEBI" id="CHEBI:16845"/>
    </ligand>
</feature>
<evidence type="ECO:0000256" key="8">
    <source>
        <dbReference type="ARBA" id="ARBA00023154"/>
    </source>
</evidence>
<dbReference type="STRING" id="930128.SAMN05192532_101408"/>
<evidence type="ECO:0000256" key="3">
    <source>
        <dbReference type="ARBA" id="ARBA00022605"/>
    </source>
</evidence>
<comment type="catalytic activity">
    <reaction evidence="11 13">
        <text>(S)-2,3,4,5-tetrahydrodipicolinate + NADP(+) + H2O = (2S,4S)-4-hydroxy-2,3,4,5-tetrahydrodipicolinate + NADPH + H(+)</text>
        <dbReference type="Rhea" id="RHEA:35331"/>
        <dbReference type="ChEBI" id="CHEBI:15377"/>
        <dbReference type="ChEBI" id="CHEBI:15378"/>
        <dbReference type="ChEBI" id="CHEBI:16845"/>
        <dbReference type="ChEBI" id="CHEBI:57783"/>
        <dbReference type="ChEBI" id="CHEBI:58349"/>
        <dbReference type="ChEBI" id="CHEBI:67139"/>
        <dbReference type="EC" id="1.17.1.8"/>
    </reaction>
</comment>
<dbReference type="GO" id="GO:0050661">
    <property type="term" value="F:NADP binding"/>
    <property type="evidence" value="ECO:0007669"/>
    <property type="project" value="UniProtKB-UniRule"/>
</dbReference>
<feature type="binding site" evidence="13">
    <location>
        <begin position="101"/>
        <end position="103"/>
    </location>
    <ligand>
        <name>NAD(+)</name>
        <dbReference type="ChEBI" id="CHEBI:57540"/>
    </ligand>
</feature>
<dbReference type="Gene3D" id="3.40.50.720">
    <property type="entry name" value="NAD(P)-binding Rossmann-like Domain"/>
    <property type="match status" value="1"/>
</dbReference>
<gene>
    <name evidence="13" type="primary">dapB</name>
    <name evidence="16" type="ORF">SAMN05192532_101408</name>
</gene>
<evidence type="ECO:0000256" key="11">
    <source>
        <dbReference type="ARBA" id="ARBA00049080"/>
    </source>
</evidence>
<dbReference type="GO" id="GO:0005829">
    <property type="term" value="C:cytosol"/>
    <property type="evidence" value="ECO:0007669"/>
    <property type="project" value="TreeGrafter"/>
</dbReference>
<dbReference type="GO" id="GO:0009089">
    <property type="term" value="P:lysine biosynthetic process via diaminopimelate"/>
    <property type="evidence" value="ECO:0007669"/>
    <property type="project" value="UniProtKB-UniRule"/>
</dbReference>
<name>A0A1I1ZUT9_9BACI</name>
<comment type="similarity">
    <text evidence="1 13">Belongs to the DapB family.</text>
</comment>
<comment type="subunit">
    <text evidence="13">Homotetramer.</text>
</comment>
<dbReference type="Gene3D" id="3.30.360.10">
    <property type="entry name" value="Dihydrodipicolinate Reductase, domain 2"/>
    <property type="match status" value="1"/>
</dbReference>
<evidence type="ECO:0000256" key="2">
    <source>
        <dbReference type="ARBA" id="ARBA00022490"/>
    </source>
</evidence>
<comment type="caution">
    <text evidence="13">Was originally thought to be a dihydrodipicolinate reductase (DHDPR), catalyzing the conversion of dihydrodipicolinate to tetrahydrodipicolinate. However, it was shown in E.coli that the substrate of the enzymatic reaction is not dihydrodipicolinate (DHDP) but in fact (2S,4S)-4-hydroxy-2,3,4,5-tetrahydrodipicolinic acid (HTPA), the product released by the DapA-catalyzed reaction.</text>
</comment>
<keyword evidence="4 13" id="KW-0521">NADP</keyword>
<comment type="pathway">
    <text evidence="9 13">Amino-acid biosynthesis; L-lysine biosynthesis via DAP pathway; (S)-tetrahydrodipicolinate from L-aspartate: step 4/4.</text>
</comment>
<dbReference type="SUPFAM" id="SSF51735">
    <property type="entry name" value="NAD(P)-binding Rossmann-fold domains"/>
    <property type="match status" value="1"/>
</dbReference>
<dbReference type="PANTHER" id="PTHR20836">
    <property type="entry name" value="DIHYDRODIPICOLINATE REDUCTASE"/>
    <property type="match status" value="1"/>
</dbReference>
<dbReference type="InterPro" id="IPR022663">
    <property type="entry name" value="DapB_C"/>
</dbReference>
<dbReference type="EC" id="1.17.1.8" evidence="10 13"/>
<sequence>MAENIIRVVVAGPRGKMGMEAVKLVNETDHFELAAAVDSKNDGIQIKDLEGMPDDKAPVFDDLEKCLDQVEADVLVDLTTPEAGKKHLGIALDHGVRPVIGTTGFNEEEIEQSRKKAEEKGIGAIIAPNFAVGAVLMMKFSQMAAKYFPDVEILEMHHDNKLDAPSGTAAKTAALINEVRTPKQQGHPDEKEDMEGARGAEVNGLHIHSVRLPGLVAHQEVLFGGAGQTLTIRHDSINRQSFMPGVRLAVDNVVRLKTLVYGLENIME</sequence>
<feature type="binding site" evidence="13">
    <location>
        <position position="40"/>
    </location>
    <ligand>
        <name>NADP(+)</name>
        <dbReference type="ChEBI" id="CHEBI:58349"/>
    </ligand>
</feature>
<feature type="domain" description="Dihydrodipicolinate reductase N-terminal" evidence="14">
    <location>
        <begin position="6"/>
        <end position="130"/>
    </location>
</feature>
<dbReference type="FunFam" id="3.30.360.10:FF:000009">
    <property type="entry name" value="4-hydroxy-tetrahydrodipicolinate reductase"/>
    <property type="match status" value="1"/>
</dbReference>
<proteinExistence type="inferred from homology"/>
<dbReference type="AlphaFoldDB" id="A0A1I1ZUT9"/>
<comment type="catalytic activity">
    <reaction evidence="12 13">
        <text>(S)-2,3,4,5-tetrahydrodipicolinate + NAD(+) + H2O = (2S,4S)-4-hydroxy-2,3,4,5-tetrahydrodipicolinate + NADH + H(+)</text>
        <dbReference type="Rhea" id="RHEA:35323"/>
        <dbReference type="ChEBI" id="CHEBI:15377"/>
        <dbReference type="ChEBI" id="CHEBI:15378"/>
        <dbReference type="ChEBI" id="CHEBI:16845"/>
        <dbReference type="ChEBI" id="CHEBI:57540"/>
        <dbReference type="ChEBI" id="CHEBI:57945"/>
        <dbReference type="ChEBI" id="CHEBI:67139"/>
        <dbReference type="EC" id="1.17.1.8"/>
    </reaction>
</comment>
<keyword evidence="17" id="KW-1185">Reference proteome</keyword>
<dbReference type="EMBL" id="FONT01000001">
    <property type="protein sequence ID" value="SFE34383.1"/>
    <property type="molecule type" value="Genomic_DNA"/>
</dbReference>
<keyword evidence="2 13" id="KW-0963">Cytoplasm</keyword>
<feature type="active site" description="Proton donor/acceptor" evidence="13">
    <location>
        <position position="157"/>
    </location>
</feature>
<keyword evidence="3 13" id="KW-0028">Amino-acid biosynthesis</keyword>
<keyword evidence="8 13" id="KW-0457">Lysine biosynthesis</keyword>
<evidence type="ECO:0000256" key="6">
    <source>
        <dbReference type="ARBA" id="ARBA00023002"/>
    </source>
</evidence>
<keyword evidence="6 13" id="KW-0560">Oxidoreductase</keyword>
<dbReference type="RefSeq" id="WP_091656664.1">
    <property type="nucleotide sequence ID" value="NZ_FONT01000001.1"/>
</dbReference>
<evidence type="ECO:0000256" key="4">
    <source>
        <dbReference type="ARBA" id="ARBA00022857"/>
    </source>
</evidence>
<comment type="caution">
    <text evidence="13">Lacks conserved residue(s) required for the propagation of feature annotation.</text>
</comment>
<dbReference type="NCBIfam" id="TIGR00036">
    <property type="entry name" value="dapB"/>
    <property type="match status" value="1"/>
</dbReference>
<comment type="function">
    <text evidence="13">Catalyzes the conversion of 4-hydroxy-tetrahydrodipicolinate (HTPA) to tetrahydrodipicolinate.</text>
</comment>
<accession>A0A1I1ZUT9</accession>
<evidence type="ECO:0000313" key="16">
    <source>
        <dbReference type="EMBL" id="SFE34383.1"/>
    </source>
</evidence>